<reference evidence="2 4" key="1">
    <citation type="submission" date="2017-08" db="EMBL/GenBank/DDBJ databases">
        <title>Draft Genome Sequence of the Marine Bacterium Oceanimonas baumannii ATCC 700832.</title>
        <authorList>
            <person name="Mcclelland W.D."/>
            <person name="Brennan M.A."/>
            <person name="Trachtenberg A.M."/>
            <person name="Maclea K.S."/>
        </authorList>
    </citation>
    <scope>NUCLEOTIDE SEQUENCE [LARGE SCALE GENOMIC DNA]</scope>
    <source>
        <strain evidence="2 4">ATCC 700832</strain>
    </source>
</reference>
<dbReference type="SMART" id="SM00100">
    <property type="entry name" value="cNMP"/>
    <property type="match status" value="1"/>
</dbReference>
<evidence type="ECO:0000313" key="4">
    <source>
        <dbReference type="Proteomes" id="UP000243640"/>
    </source>
</evidence>
<accession>A0A235CDP6</accession>
<dbReference type="InterPro" id="IPR046342">
    <property type="entry name" value="CBS_dom_sf"/>
</dbReference>
<dbReference type="Gene3D" id="3.10.580.10">
    <property type="entry name" value="CBS-domain"/>
    <property type="match status" value="1"/>
</dbReference>
<dbReference type="InterPro" id="IPR014710">
    <property type="entry name" value="RmlC-like_jellyroll"/>
</dbReference>
<keyword evidence="5" id="KW-1185">Reference proteome</keyword>
<dbReference type="GO" id="GO:0016020">
    <property type="term" value="C:membrane"/>
    <property type="evidence" value="ECO:0007669"/>
    <property type="project" value="InterPro"/>
</dbReference>
<feature type="domain" description="Cyclic nucleotide-binding" evidence="1">
    <location>
        <begin position="11"/>
        <end position="115"/>
    </location>
</feature>
<dbReference type="InterPro" id="IPR018490">
    <property type="entry name" value="cNMP-bd_dom_sf"/>
</dbReference>
<dbReference type="EMBL" id="NQJF01000014">
    <property type="protein sequence ID" value="OYD22680.1"/>
    <property type="molecule type" value="Genomic_DNA"/>
</dbReference>
<dbReference type="GO" id="GO:0015095">
    <property type="term" value="F:magnesium ion transmembrane transporter activity"/>
    <property type="evidence" value="ECO:0007669"/>
    <property type="project" value="InterPro"/>
</dbReference>
<dbReference type="Proteomes" id="UP000295058">
    <property type="component" value="Unassembled WGS sequence"/>
</dbReference>
<dbReference type="InterPro" id="IPR018821">
    <property type="entry name" value="DUF294_put_nucleoTrafse_sb-bd"/>
</dbReference>
<reference evidence="3 5" key="2">
    <citation type="submission" date="2019-03" db="EMBL/GenBank/DDBJ databases">
        <title>Genomic Encyclopedia of Archaeal and Bacterial Type Strains, Phase II (KMG-II): from individual species to whole genera.</title>
        <authorList>
            <person name="Goeker M."/>
        </authorList>
    </citation>
    <scope>NUCLEOTIDE SEQUENCE [LARGE SCALE GENOMIC DNA]</scope>
    <source>
        <strain evidence="3 5">DSM 15594</strain>
    </source>
</reference>
<dbReference type="PANTHER" id="PTHR43773:SF1">
    <property type="entry name" value="MAGNESIUM TRANSPORTER MGTE"/>
    <property type="match status" value="1"/>
</dbReference>
<dbReference type="SUPFAM" id="SSF51206">
    <property type="entry name" value="cAMP-binding domain-like"/>
    <property type="match status" value="1"/>
</dbReference>
<dbReference type="EMBL" id="SODO01000011">
    <property type="protein sequence ID" value="TDW57621.1"/>
    <property type="molecule type" value="Genomic_DNA"/>
</dbReference>
<evidence type="ECO:0000313" key="3">
    <source>
        <dbReference type="EMBL" id="TDW57621.1"/>
    </source>
</evidence>
<dbReference type="Proteomes" id="UP000243640">
    <property type="component" value="Unassembled WGS sequence"/>
</dbReference>
<evidence type="ECO:0000259" key="1">
    <source>
        <dbReference type="PROSITE" id="PS50042"/>
    </source>
</evidence>
<dbReference type="OrthoDB" id="9808528at2"/>
<dbReference type="InterPro" id="IPR000595">
    <property type="entry name" value="cNMP-bd_dom"/>
</dbReference>
<dbReference type="InterPro" id="IPR000644">
    <property type="entry name" value="CBS_dom"/>
</dbReference>
<dbReference type="RefSeq" id="WP_094279441.1">
    <property type="nucleotide sequence ID" value="NZ_NQJF01000014.1"/>
</dbReference>
<protein>
    <submittedName>
        <fullName evidence="3">CBS domain-containing protein</fullName>
    </submittedName>
    <submittedName>
        <fullName evidence="2">Cyclic nucleotide-binding protein</fullName>
    </submittedName>
</protein>
<dbReference type="PANTHER" id="PTHR43773">
    <property type="entry name" value="MAGNESIUM TRANSPORTER MGTE"/>
    <property type="match status" value="1"/>
</dbReference>
<dbReference type="GO" id="GO:0008773">
    <property type="term" value="F:[protein-PII] uridylyltransferase activity"/>
    <property type="evidence" value="ECO:0007669"/>
    <property type="project" value="InterPro"/>
</dbReference>
<dbReference type="Pfam" id="PF10335">
    <property type="entry name" value="DUF294_C"/>
    <property type="match status" value="1"/>
</dbReference>
<name>A0A235CDP6_9GAMM</name>
<dbReference type="SUPFAM" id="SSF54631">
    <property type="entry name" value="CBS-domain pair"/>
    <property type="match status" value="1"/>
</dbReference>
<dbReference type="Gene3D" id="2.60.120.10">
    <property type="entry name" value="Jelly Rolls"/>
    <property type="match status" value="1"/>
</dbReference>
<gene>
    <name evidence="2" type="ORF">B6S09_15365</name>
    <name evidence="3" type="ORF">LY04_02702</name>
</gene>
<dbReference type="AlphaFoldDB" id="A0A235CDP6"/>
<evidence type="ECO:0000313" key="2">
    <source>
        <dbReference type="EMBL" id="OYD22680.1"/>
    </source>
</evidence>
<organism evidence="2 4">
    <name type="scientific">Oceanimonas baumannii</name>
    <dbReference type="NCBI Taxonomy" id="129578"/>
    <lineage>
        <taxon>Bacteria</taxon>
        <taxon>Pseudomonadati</taxon>
        <taxon>Pseudomonadota</taxon>
        <taxon>Gammaproteobacteria</taxon>
        <taxon>Aeromonadales</taxon>
        <taxon>Aeromonadaceae</taxon>
        <taxon>Oceanimonas</taxon>
    </lineage>
</organism>
<comment type="caution">
    <text evidence="2">The sequence shown here is derived from an EMBL/GenBank/DDBJ whole genome shotgun (WGS) entry which is preliminary data.</text>
</comment>
<dbReference type="InterPro" id="IPR005105">
    <property type="entry name" value="GlnD_Uridyltrans_N"/>
</dbReference>
<dbReference type="CDD" id="cd05401">
    <property type="entry name" value="NT_GlnE_GlnD_like"/>
    <property type="match status" value="1"/>
</dbReference>
<dbReference type="CDD" id="cd00038">
    <property type="entry name" value="CAP_ED"/>
    <property type="match status" value="1"/>
</dbReference>
<proteinExistence type="predicted"/>
<dbReference type="PROSITE" id="PS50042">
    <property type="entry name" value="CNMP_BINDING_3"/>
    <property type="match status" value="1"/>
</dbReference>
<dbReference type="Pfam" id="PF03445">
    <property type="entry name" value="DUF294"/>
    <property type="match status" value="1"/>
</dbReference>
<dbReference type="InterPro" id="IPR006669">
    <property type="entry name" value="MgtE_transporter"/>
</dbReference>
<evidence type="ECO:0000313" key="5">
    <source>
        <dbReference type="Proteomes" id="UP000295058"/>
    </source>
</evidence>
<dbReference type="SMART" id="SM00116">
    <property type="entry name" value="CBS"/>
    <property type="match status" value="2"/>
</dbReference>
<dbReference type="Pfam" id="PF00027">
    <property type="entry name" value="cNMP_binding"/>
    <property type="match status" value="1"/>
</dbReference>
<sequence>MQDKFNFEQPPFNTLTSEQRQDLLERIDIAYFSRGESILAPGQLIDSLHIILKGVVEERHKERSEVLAQYTTDDLFDIRGQFDGDCRHDYVALEETLCFVLPTQAFLTLMTENPDFAAWFQHDLKGRQQTAAPRKNLSEFILTRIDNGNIQPAMVIDGQTSIFQATQLLKTHHLESLIVAHDGSFGMLTGTDLLYGAVLDALPAGEPVHVLASFNLVSVQKGDFLFNALMLMVQKKIERVAVKEGEQLAGILEMTQLLSQFSTHSHVLGLRILRADNIEELADAAATLGMLVENLHNNGVRLPFIMKLLASLNSQLMRKAFEFAFPHGLHDRLALMVLGSEGRSEQVLKTDQDNALILDNDLSPAEVMPYAELFSHYLEQLGYPPCPGKVMVNNPDWVKPLDDWQNNLSGWVSRNTPESHMQLAIVADPHFIAGRESLVRRFQKHLLTAVTGRELLLSEFAAQALRFHTPLTFFGDIKQSGKGLDIKRGGIFPVVQGVRALALEQGVTETNTLERIRRLTDLRIFEPEQADNLSEALILFWQLRLEQQLARGGDGMSQLLAPAALPRHQRDLLRHALHVVKKFKQKLEVHFQIRSL</sequence>